<proteinExistence type="inferred from homology"/>
<comment type="subcellular location">
    <subcellularLocation>
        <location evidence="17 20">Cell inner membrane</location>
        <topology evidence="17 20">Lipid-anchor</topology>
        <orientation evidence="17 20">Periplasmic side</orientation>
    </subcellularLocation>
</comment>
<keyword evidence="7 18" id="KW-0808">Transferase</keyword>
<evidence type="ECO:0000256" key="1">
    <source>
        <dbReference type="ARBA" id="ARBA00008282"/>
    </source>
</evidence>
<evidence type="ECO:0000256" key="3">
    <source>
        <dbReference type="ARBA" id="ARBA00016337"/>
    </source>
</evidence>
<evidence type="ECO:0000256" key="7">
    <source>
        <dbReference type="ARBA" id="ARBA00022679"/>
    </source>
</evidence>
<evidence type="ECO:0000313" key="22">
    <source>
        <dbReference type="Proteomes" id="UP000199058"/>
    </source>
</evidence>
<evidence type="ECO:0000256" key="4">
    <source>
        <dbReference type="ARBA" id="ARBA00022475"/>
    </source>
</evidence>
<keyword evidence="4" id="KW-1003">Cell membrane</keyword>
<dbReference type="SUPFAM" id="SSF143631">
    <property type="entry name" value="ApbE-like"/>
    <property type="match status" value="1"/>
</dbReference>
<name>A0A1I1I6J9_9GAMM</name>
<comment type="catalytic activity">
    <reaction evidence="16 18 20">
        <text>L-threonyl-[protein] + FAD = FMN-L-threonyl-[protein] + AMP + H(+)</text>
        <dbReference type="Rhea" id="RHEA:36847"/>
        <dbReference type="Rhea" id="RHEA-COMP:11060"/>
        <dbReference type="Rhea" id="RHEA-COMP:11061"/>
        <dbReference type="ChEBI" id="CHEBI:15378"/>
        <dbReference type="ChEBI" id="CHEBI:30013"/>
        <dbReference type="ChEBI" id="CHEBI:57692"/>
        <dbReference type="ChEBI" id="CHEBI:74257"/>
        <dbReference type="ChEBI" id="CHEBI:456215"/>
        <dbReference type="EC" id="2.7.1.180"/>
    </reaction>
</comment>
<comment type="similarity">
    <text evidence="1 18 20">Belongs to the ApbE family.</text>
</comment>
<keyword evidence="14 20" id="KW-0449">Lipoprotein</keyword>
<evidence type="ECO:0000256" key="2">
    <source>
        <dbReference type="ARBA" id="ARBA00011955"/>
    </source>
</evidence>
<dbReference type="PANTHER" id="PTHR30040">
    <property type="entry name" value="THIAMINE BIOSYNTHESIS LIPOPROTEIN APBE"/>
    <property type="match status" value="1"/>
</dbReference>
<dbReference type="EMBL" id="FOLH01000004">
    <property type="protein sequence ID" value="SFC31711.1"/>
    <property type="molecule type" value="Genomic_DNA"/>
</dbReference>
<evidence type="ECO:0000256" key="8">
    <source>
        <dbReference type="ARBA" id="ARBA00022723"/>
    </source>
</evidence>
<feature type="binding site" evidence="19">
    <location>
        <position position="295"/>
    </location>
    <ligand>
        <name>Mg(2+)</name>
        <dbReference type="ChEBI" id="CHEBI:18420"/>
    </ligand>
</feature>
<evidence type="ECO:0000256" key="17">
    <source>
        <dbReference type="ARBA" id="ARBA00060485"/>
    </source>
</evidence>
<evidence type="ECO:0000313" key="21">
    <source>
        <dbReference type="EMBL" id="SFC31711.1"/>
    </source>
</evidence>
<dbReference type="GO" id="GO:0046872">
    <property type="term" value="F:metal ion binding"/>
    <property type="evidence" value="ECO:0007669"/>
    <property type="project" value="UniProtKB-UniRule"/>
</dbReference>
<dbReference type="FunFam" id="3.10.520.10:FF:000001">
    <property type="entry name" value="FAD:protein FMN transferase"/>
    <property type="match status" value="1"/>
</dbReference>
<dbReference type="STRING" id="1122252.SAMN05660443_2225"/>
<dbReference type="PROSITE" id="PS51257">
    <property type="entry name" value="PROKAR_LIPOPROTEIN"/>
    <property type="match status" value="1"/>
</dbReference>
<keyword evidence="8 18" id="KW-0479">Metal-binding</keyword>
<comment type="function">
    <text evidence="20">Flavin transferase that catalyzes the transfer of the FMN moiety of FAD and its covalent binding to the hydroxyl group of a threonine residue in a target flavoprotein.</text>
</comment>
<evidence type="ECO:0000256" key="16">
    <source>
        <dbReference type="ARBA" id="ARBA00048540"/>
    </source>
</evidence>
<keyword evidence="10 18" id="KW-0274">FAD</keyword>
<dbReference type="GO" id="GO:0016740">
    <property type="term" value="F:transferase activity"/>
    <property type="evidence" value="ECO:0007669"/>
    <property type="project" value="UniProtKB-UniRule"/>
</dbReference>
<dbReference type="EC" id="2.7.1.180" evidence="2 18"/>
<dbReference type="AlphaFoldDB" id="A0A1I1I6J9"/>
<evidence type="ECO:0000256" key="9">
    <source>
        <dbReference type="ARBA" id="ARBA00022729"/>
    </source>
</evidence>
<feature type="binding site" evidence="19">
    <location>
        <position position="181"/>
    </location>
    <ligand>
        <name>Mg(2+)</name>
        <dbReference type="ChEBI" id="CHEBI:18420"/>
    </ligand>
</feature>
<evidence type="ECO:0000256" key="10">
    <source>
        <dbReference type="ARBA" id="ARBA00022827"/>
    </source>
</evidence>
<sequence>MQSPLKFFAFLFLGLILTLGLVGCSGEPEKQPLRLQGQIFGTFWLATFPDDWSEDQAQQLEAGIIGELEAVNQSMSTYIEDSELNQLNQTEPGEWFEASDALFKVLAISQEVAEASEGAFDVTIGGLVNLWSFGPEARAEQIPETAELEASLAETGYAYLELDSENQRVRKLRDFYIDLSGVAKGYAVDQVGRWLQSQGVENYLINIGGDLIVGGERKPGQPWRIGVEVPDGTIQQAHHILPLVDSSIATSGDYRNYYEVEGRRMSHTINPQTGWPIDHNLASVTVDHPSNAVADAWATAFMVLGVEKSLEAANREGIKLLMISREEESWKTWISEPYREKLGEEQSQKLLK</sequence>
<dbReference type="Pfam" id="PF02424">
    <property type="entry name" value="ApbE"/>
    <property type="match status" value="1"/>
</dbReference>
<evidence type="ECO:0000256" key="5">
    <source>
        <dbReference type="ARBA" id="ARBA00022519"/>
    </source>
</evidence>
<dbReference type="RefSeq" id="WP_245751751.1">
    <property type="nucleotide sequence ID" value="NZ_FOLH01000004.1"/>
</dbReference>
<evidence type="ECO:0000256" key="13">
    <source>
        <dbReference type="ARBA" id="ARBA00023139"/>
    </source>
</evidence>
<dbReference type="InterPro" id="IPR024932">
    <property type="entry name" value="ApbE"/>
</dbReference>
<evidence type="ECO:0000256" key="14">
    <source>
        <dbReference type="ARBA" id="ARBA00023288"/>
    </source>
</evidence>
<comment type="cofactor">
    <cofactor evidence="19">
        <name>Mg(2+)</name>
        <dbReference type="ChEBI" id="CHEBI:18420"/>
    </cofactor>
    <cofactor evidence="19">
        <name>Mn(2+)</name>
        <dbReference type="ChEBI" id="CHEBI:29035"/>
    </cofactor>
    <text evidence="19">Magnesium. Can also use manganese.</text>
</comment>
<dbReference type="PANTHER" id="PTHR30040:SF2">
    <property type="entry name" value="FAD:PROTEIN FMN TRANSFERASE"/>
    <property type="match status" value="1"/>
</dbReference>
<evidence type="ECO:0000256" key="19">
    <source>
        <dbReference type="PIRSR" id="PIRSR006268-2"/>
    </source>
</evidence>
<feature type="binding site" evidence="19">
    <location>
        <position position="299"/>
    </location>
    <ligand>
        <name>Mg(2+)</name>
        <dbReference type="ChEBI" id="CHEBI:18420"/>
    </ligand>
</feature>
<gene>
    <name evidence="21" type="ORF">SAMN05660443_2225</name>
</gene>
<evidence type="ECO:0000256" key="6">
    <source>
        <dbReference type="ARBA" id="ARBA00022630"/>
    </source>
</evidence>
<reference evidence="21 22" key="1">
    <citation type="submission" date="2016-10" db="EMBL/GenBank/DDBJ databases">
        <authorList>
            <person name="de Groot N.N."/>
        </authorList>
    </citation>
    <scope>NUCLEOTIDE SEQUENCE [LARGE SCALE GENOMIC DNA]</scope>
    <source>
        <strain evidence="21 22">DSM 18438</strain>
    </source>
</reference>
<accession>A0A1I1I6J9</accession>
<protein>
    <recommendedName>
        <fullName evidence="3 18">FAD:protein FMN transferase</fullName>
        <ecNumber evidence="2 18">2.7.1.180</ecNumber>
    </recommendedName>
    <alternativeName>
        <fullName evidence="15 18">Flavin transferase</fullName>
    </alternativeName>
</protein>
<keyword evidence="22" id="KW-1185">Reference proteome</keyword>
<evidence type="ECO:0000256" key="18">
    <source>
        <dbReference type="PIRNR" id="PIRNR006268"/>
    </source>
</evidence>
<keyword evidence="12" id="KW-0472">Membrane</keyword>
<keyword evidence="6 18" id="KW-0285">Flavoprotein</keyword>
<evidence type="ECO:0000256" key="12">
    <source>
        <dbReference type="ARBA" id="ARBA00023136"/>
    </source>
</evidence>
<keyword evidence="5 20" id="KW-0997">Cell inner membrane</keyword>
<dbReference type="Proteomes" id="UP000199058">
    <property type="component" value="Unassembled WGS sequence"/>
</dbReference>
<evidence type="ECO:0000256" key="20">
    <source>
        <dbReference type="RuleBase" id="RU363002"/>
    </source>
</evidence>
<evidence type="ECO:0000256" key="15">
    <source>
        <dbReference type="ARBA" id="ARBA00031306"/>
    </source>
</evidence>
<dbReference type="InterPro" id="IPR003374">
    <property type="entry name" value="ApbE-like_sf"/>
</dbReference>
<dbReference type="GO" id="GO:0005886">
    <property type="term" value="C:plasma membrane"/>
    <property type="evidence" value="ECO:0007669"/>
    <property type="project" value="UniProtKB-SubCell"/>
</dbReference>
<organism evidence="21 22">
    <name type="scientific">Marinospirillum celere</name>
    <dbReference type="NCBI Taxonomy" id="1122252"/>
    <lineage>
        <taxon>Bacteria</taxon>
        <taxon>Pseudomonadati</taxon>
        <taxon>Pseudomonadota</taxon>
        <taxon>Gammaproteobacteria</taxon>
        <taxon>Oceanospirillales</taxon>
        <taxon>Oceanospirillaceae</taxon>
        <taxon>Marinospirillum</taxon>
    </lineage>
</organism>
<keyword evidence="9" id="KW-0732">Signal</keyword>
<dbReference type="PIRSF" id="PIRSF006268">
    <property type="entry name" value="ApbE"/>
    <property type="match status" value="1"/>
</dbReference>
<keyword evidence="13" id="KW-0564">Palmitate</keyword>
<keyword evidence="11 18" id="KW-0460">Magnesium</keyword>
<evidence type="ECO:0000256" key="11">
    <source>
        <dbReference type="ARBA" id="ARBA00022842"/>
    </source>
</evidence>
<dbReference type="Gene3D" id="3.10.520.10">
    <property type="entry name" value="ApbE-like domains"/>
    <property type="match status" value="1"/>
</dbReference>